<dbReference type="EMBL" id="JABFAA010000003">
    <property type="protein sequence ID" value="MBA0678164.1"/>
    <property type="molecule type" value="Genomic_DNA"/>
</dbReference>
<feature type="region of interest" description="Disordered" evidence="1">
    <location>
        <begin position="185"/>
        <end position="247"/>
    </location>
</feature>
<dbReference type="AlphaFoldDB" id="A0A7J8WU21"/>
<evidence type="ECO:0000256" key="2">
    <source>
        <dbReference type="SAM" id="Phobius"/>
    </source>
</evidence>
<feature type="transmembrane region" description="Helical" evidence="2">
    <location>
        <begin position="58"/>
        <end position="76"/>
    </location>
</feature>
<evidence type="ECO:0000313" key="4">
    <source>
        <dbReference type="Proteomes" id="UP000593577"/>
    </source>
</evidence>
<keyword evidence="2" id="KW-1133">Transmembrane helix</keyword>
<keyword evidence="4" id="KW-1185">Reference proteome</keyword>
<accession>A0A7J8WU21</accession>
<proteinExistence type="predicted"/>
<name>A0A7J8WU21_GOSAI</name>
<protein>
    <submittedName>
        <fullName evidence="3">Uncharacterized protein</fullName>
    </submittedName>
</protein>
<feature type="compositionally biased region" description="Basic and acidic residues" evidence="1">
    <location>
        <begin position="231"/>
        <end position="247"/>
    </location>
</feature>
<evidence type="ECO:0000313" key="3">
    <source>
        <dbReference type="EMBL" id="MBA0678164.1"/>
    </source>
</evidence>
<comment type="caution">
    <text evidence="3">The sequence shown here is derived from an EMBL/GenBank/DDBJ whole genome shotgun (WGS) entry which is preliminary data.</text>
</comment>
<organism evidence="3 4">
    <name type="scientific">Gossypium aridum</name>
    <name type="common">American cotton</name>
    <name type="synonym">Erioxylum aridum</name>
    <dbReference type="NCBI Taxonomy" id="34290"/>
    <lineage>
        <taxon>Eukaryota</taxon>
        <taxon>Viridiplantae</taxon>
        <taxon>Streptophyta</taxon>
        <taxon>Embryophyta</taxon>
        <taxon>Tracheophyta</taxon>
        <taxon>Spermatophyta</taxon>
        <taxon>Magnoliopsida</taxon>
        <taxon>eudicotyledons</taxon>
        <taxon>Gunneridae</taxon>
        <taxon>Pentapetalae</taxon>
        <taxon>rosids</taxon>
        <taxon>malvids</taxon>
        <taxon>Malvales</taxon>
        <taxon>Malvaceae</taxon>
        <taxon>Malvoideae</taxon>
        <taxon>Gossypium</taxon>
    </lineage>
</organism>
<reference evidence="3 4" key="1">
    <citation type="journal article" date="2019" name="Genome Biol. Evol.">
        <title>Insights into the evolution of the New World diploid cottons (Gossypium, subgenus Houzingenia) based on genome sequencing.</title>
        <authorList>
            <person name="Grover C.E."/>
            <person name="Arick M.A. 2nd"/>
            <person name="Thrash A."/>
            <person name="Conover J.L."/>
            <person name="Sanders W.S."/>
            <person name="Peterson D.G."/>
            <person name="Frelichowski J.E."/>
            <person name="Scheffler J.A."/>
            <person name="Scheffler B.E."/>
            <person name="Wendel J.F."/>
        </authorList>
    </citation>
    <scope>NUCLEOTIDE SEQUENCE [LARGE SCALE GENOMIC DNA]</scope>
    <source>
        <strain evidence="3">185</strain>
        <tissue evidence="3">Leaf</tissue>
    </source>
</reference>
<dbReference type="PANTHER" id="PTHR36804">
    <property type="entry name" value="OSJNBA0013K16.11 PROTEIN"/>
    <property type="match status" value="1"/>
</dbReference>
<feature type="compositionally biased region" description="Basic and acidic residues" evidence="1">
    <location>
        <begin position="185"/>
        <end position="220"/>
    </location>
</feature>
<gene>
    <name evidence="3" type="ORF">Goari_019524</name>
</gene>
<evidence type="ECO:0000256" key="1">
    <source>
        <dbReference type="SAM" id="MobiDB-lite"/>
    </source>
</evidence>
<keyword evidence="2" id="KW-0812">Transmembrane</keyword>
<dbReference type="PANTHER" id="PTHR36804:SF1">
    <property type="entry name" value="OS04G0585600 PROTEIN"/>
    <property type="match status" value="1"/>
</dbReference>
<keyword evidence="2" id="KW-0472">Membrane</keyword>
<sequence length="247" mass="27655">MLSSLLLPAADTGEEDGGSSIIDAGDTRFAAMGIISFIPYFNWLSWVFAWLDTGKRRYAVYSIVYLVPYLSLRAAMMSNLGSNGGSAKSIDFNVRIVSESLSQSDCLAFPGNLSGTMNWNACKLLPDYLLCLFLSNFSLSPEDSWLPIASILFCIVHVQLEASIRNGDLQGFQIFSEAAKHLSSRSREEDEHFKGYNEPEVKKREHRNLPDAEEHSRNEIPHWGIPKSPSQHHEQVNDLEDDGKSEH</sequence>
<dbReference type="Proteomes" id="UP000593577">
    <property type="component" value="Unassembled WGS sequence"/>
</dbReference>
<feature type="transmembrane region" description="Helical" evidence="2">
    <location>
        <begin position="29"/>
        <end position="51"/>
    </location>
</feature>